<sequence>MDQIIPPGSDLECLRVTFGVVTPQPGDIVIVQRNRHDLQELTCKRLEFDGHNWVLRAESTRPEFQDPIVIGRPDDGHFGDDETAVIAIVLRSHQTLYKRRR</sequence>
<dbReference type="Gene3D" id="2.10.109.10">
    <property type="entry name" value="Umud Fragment, subunit A"/>
    <property type="match status" value="1"/>
</dbReference>
<evidence type="ECO:0008006" key="2">
    <source>
        <dbReference type="Google" id="ProtNLM"/>
    </source>
</evidence>
<dbReference type="AlphaFoldDB" id="A0A974S941"/>
<proteinExistence type="predicted"/>
<organism evidence="1">
    <name type="scientific">Phenylobacterium glaciei</name>
    <dbReference type="NCBI Taxonomy" id="2803784"/>
    <lineage>
        <taxon>Bacteria</taxon>
        <taxon>Pseudomonadati</taxon>
        <taxon>Pseudomonadota</taxon>
        <taxon>Alphaproteobacteria</taxon>
        <taxon>Caulobacterales</taxon>
        <taxon>Caulobacteraceae</taxon>
        <taxon>Phenylobacterium</taxon>
    </lineage>
</organism>
<gene>
    <name evidence="1" type="ORF">JKL49_00710</name>
</gene>
<reference evidence="1" key="1">
    <citation type="submission" date="2021-01" db="EMBL/GenBank/DDBJ databases">
        <title>Genome sequence of Phenylobacterium sp. 20VBR1 isolated from a valley glaceir, Ny-Alesund, Svalbard.</title>
        <authorList>
            <person name="Thomas F.A."/>
            <person name="Krishnan K.P."/>
            <person name="Sinha R.K."/>
        </authorList>
    </citation>
    <scope>NUCLEOTIDE SEQUENCE</scope>
    <source>
        <strain evidence="1">20VBR1</strain>
    </source>
</reference>
<dbReference type="EMBL" id="CP068570">
    <property type="protein sequence ID" value="QQZ50283.1"/>
    <property type="molecule type" value="Genomic_DNA"/>
</dbReference>
<accession>A0A974S941</accession>
<name>A0A974S941_9CAUL</name>
<evidence type="ECO:0000313" key="1">
    <source>
        <dbReference type="EMBL" id="QQZ50283.1"/>
    </source>
</evidence>
<protein>
    <recommendedName>
        <fullName evidence="2">Peptidase S24/S26A/S26B/S26C domain-containing protein</fullName>
    </recommendedName>
</protein>